<dbReference type="InterPro" id="IPR006047">
    <property type="entry name" value="GH13_cat_dom"/>
</dbReference>
<dbReference type="Gene3D" id="1.20.58.80">
    <property type="entry name" value="Phosphotransferase system, lactose/cellobiose-type IIA subunit"/>
    <property type="match status" value="1"/>
</dbReference>
<dbReference type="GO" id="GO:0016758">
    <property type="term" value="F:hexosyltransferase activity"/>
    <property type="evidence" value="ECO:0007669"/>
    <property type="project" value="UniProtKB-UniRule"/>
</dbReference>
<dbReference type="InterPro" id="IPR017853">
    <property type="entry name" value="GH"/>
</dbReference>
<dbReference type="AlphaFoldDB" id="A0A1A8XXP4"/>
<dbReference type="SMART" id="SM00642">
    <property type="entry name" value="Aamy"/>
    <property type="match status" value="1"/>
</dbReference>
<gene>
    <name evidence="6 8" type="primary">glgE</name>
    <name evidence="8" type="ORF">ACCAA_760031</name>
</gene>
<dbReference type="Gene3D" id="3.20.20.80">
    <property type="entry name" value="Glycosidases"/>
    <property type="match status" value="1"/>
</dbReference>
<dbReference type="Proteomes" id="UP000199169">
    <property type="component" value="Unassembled WGS sequence"/>
</dbReference>
<dbReference type="GO" id="GO:0030979">
    <property type="term" value="P:alpha-glucan biosynthetic process"/>
    <property type="evidence" value="ECO:0007669"/>
    <property type="project" value="UniProtKB-UniRule"/>
</dbReference>
<dbReference type="SUPFAM" id="SSF51011">
    <property type="entry name" value="Glycosyl hydrolase domain"/>
    <property type="match status" value="1"/>
</dbReference>
<feature type="site" description="Transition state stabilizer" evidence="6">
    <location>
        <position position="471"/>
    </location>
</feature>
<keyword evidence="9" id="KW-1185">Reference proteome</keyword>
<evidence type="ECO:0000256" key="4">
    <source>
        <dbReference type="ARBA" id="ARBA00023277"/>
    </source>
</evidence>
<comment type="caution">
    <text evidence="6">Lacks conserved residue(s) required for the propagation of feature annotation.</text>
</comment>
<accession>A0A1A8XXP4</accession>
<keyword evidence="2 6" id="KW-0328">Glycosyltransferase</keyword>
<dbReference type="InterPro" id="IPR021828">
    <property type="entry name" value="GlgE_dom_N/S"/>
</dbReference>
<dbReference type="Pfam" id="PF21702">
    <property type="entry name" value="GLGE_C"/>
    <property type="match status" value="1"/>
</dbReference>
<dbReference type="PANTHER" id="PTHR47786">
    <property type="entry name" value="ALPHA-1,4-GLUCAN:MALTOSE-1-PHOSPHATE MALTOSYLTRANSFERASE"/>
    <property type="match status" value="1"/>
</dbReference>
<feature type="binding site" evidence="6">
    <location>
        <begin position="524"/>
        <end position="525"/>
    </location>
    <ligand>
        <name>alpha-maltose 1-phosphate</name>
        <dbReference type="ChEBI" id="CHEBI:63576"/>
    </ligand>
</feature>
<comment type="similarity">
    <text evidence="6">Belongs to the glycosyl hydrolase 13 family. GlgE subfamily.</text>
</comment>
<feature type="active site" description="Proton donor" evidence="6">
    <location>
        <position position="413"/>
    </location>
</feature>
<dbReference type="EC" id="2.4.99.16" evidence="6"/>
<feature type="binding site" evidence="6">
    <location>
        <position position="385"/>
    </location>
    <ligand>
        <name>alpha-maltose 1-phosphate</name>
        <dbReference type="ChEBI" id="CHEBI:63576"/>
    </ligand>
</feature>
<evidence type="ECO:0000256" key="1">
    <source>
        <dbReference type="ARBA" id="ARBA00011738"/>
    </source>
</evidence>
<dbReference type="Pfam" id="PF00128">
    <property type="entry name" value="Alpha-amylase"/>
    <property type="match status" value="1"/>
</dbReference>
<organism evidence="8 9">
    <name type="scientific">Candidatus Accumulibacter aalborgensis</name>
    <dbReference type="NCBI Taxonomy" id="1860102"/>
    <lineage>
        <taxon>Bacteria</taxon>
        <taxon>Pseudomonadati</taxon>
        <taxon>Pseudomonadota</taxon>
        <taxon>Betaproteobacteria</taxon>
        <taxon>Candidatus Accumulibacter</taxon>
    </lineage>
</organism>
<dbReference type="Pfam" id="PF11896">
    <property type="entry name" value="GlgE_dom_N_S"/>
    <property type="match status" value="1"/>
</dbReference>
<evidence type="ECO:0000256" key="2">
    <source>
        <dbReference type="ARBA" id="ARBA00022676"/>
    </source>
</evidence>
<evidence type="ECO:0000256" key="6">
    <source>
        <dbReference type="HAMAP-Rule" id="MF_02124"/>
    </source>
</evidence>
<reference evidence="8 9" key="1">
    <citation type="submission" date="2016-06" db="EMBL/GenBank/DDBJ databases">
        <authorList>
            <person name="Kjaerup R.B."/>
            <person name="Dalgaard T.S."/>
            <person name="Juul-Madsen H.R."/>
        </authorList>
    </citation>
    <scope>NUCLEOTIDE SEQUENCE [LARGE SCALE GENOMIC DNA]</scope>
    <source>
        <strain evidence="8">3</strain>
    </source>
</reference>
<name>A0A1A8XXP4_9PROT</name>
<dbReference type="HAMAP" id="MF_02124">
    <property type="entry name" value="GlgE"/>
    <property type="match status" value="1"/>
</dbReference>
<sequence length="653" mass="74400">MMIPQDYPRVIIEAVEPQVDGGRFPIKRVVGERVVVSADIYKEGHDKLAAVLKVRKVGEKRWHESPMTQGDNDRWHGEFTVAAIGRWEYTIEAYAERYLSWVDEITKKNVPGANLNSELLEGLVILKTSAALAPGAERARINGIITAIESALAAGEQQGAIDLGIGSVMRRSMASCPDRSEGYELAPPLAILVNRPITRFAAWYEFFPRSQGTMPYRHGTLQDSIRRLREVKAMGFDVVYLPPIHPIGHSFRKGKNNSLVAVPGDVGSPWAIGNEHGGHMALEPQLGTWDDWDQFVATCRDLRIEIALDYVMNCSPEHPYVAEHPDWFFHRPDGSIKYAENPPKKYQDVYPLNFGTSDRAGLWQEMLKIFLFWVDKGVTTFRVDNPHTKPVPFWEWVIGEVHRRHPEVIFLAEAFTRPKMMRLLAKVGFAQSYTYFTWRNEKEELTEYVSELTSGEMKEYFTGNFFANTPDILPPILQYGGRPAFIVRAVLAATLSSVYGIYSGYELCENAALPGKEEYLDSEKYEIRVRNWKAAGNITHIITRINQIRHDSPALQTYNHVRFLAVDNPQMIAYAKMTDDLSDIIVCVVNLDPFHKQYANLHIPLATFGIAEDEQYQADDLLSDERYRWSGSSVYIELSPTTKMAHIIKIRRW</sequence>
<dbReference type="Gene3D" id="2.60.40.1180">
    <property type="entry name" value="Golgi alpha-mannosidase II"/>
    <property type="match status" value="1"/>
</dbReference>
<evidence type="ECO:0000259" key="7">
    <source>
        <dbReference type="SMART" id="SM00642"/>
    </source>
</evidence>
<keyword evidence="4 6" id="KW-0119">Carbohydrate metabolism</keyword>
<comment type="function">
    <text evidence="6">Maltosyltransferase that uses maltose 1-phosphate (M1P) as the sugar donor to elongate linear or branched alpha-(1-&gt;4)-glucans. Is involved in a branched alpha-glucan biosynthetic pathway from trehalose, together with TreS, Mak and GlgB.</text>
</comment>
<dbReference type="Gene3D" id="2.60.40.10">
    <property type="entry name" value="Immunoglobulins"/>
    <property type="match status" value="1"/>
</dbReference>
<feature type="binding site" evidence="6">
    <location>
        <position position="253"/>
    </location>
    <ligand>
        <name>alpha-maltose 1-phosphate</name>
        <dbReference type="ChEBI" id="CHEBI:63576"/>
    </ligand>
</feature>
<dbReference type="EMBL" id="FLQX01000156">
    <property type="protein sequence ID" value="SBT09740.1"/>
    <property type="molecule type" value="Genomic_DNA"/>
</dbReference>
<protein>
    <recommendedName>
        <fullName evidence="6">Alpha-1,4-glucan:maltose-1-phosphate maltosyltransferase</fullName>
        <shortName evidence="6">GMPMT</shortName>
        <ecNumber evidence="6">2.4.99.16</ecNumber>
    </recommendedName>
    <alternativeName>
        <fullName evidence="6">(1-&gt;4)-alpha-D-glucan:maltose-1-phosphate alpha-D-maltosyltransferase</fullName>
    </alternativeName>
</protein>
<comment type="catalytic activity">
    <reaction evidence="5 6">
        <text>alpha-maltose 1-phosphate + [(1-&gt;4)-alpha-D-glucosyl](n) = [(1-&gt;4)-alpha-D-glucosyl](n+2) + phosphate</text>
        <dbReference type="Rhea" id="RHEA:42692"/>
        <dbReference type="Rhea" id="RHEA-COMP:9584"/>
        <dbReference type="Rhea" id="RHEA-COMP:10183"/>
        <dbReference type="ChEBI" id="CHEBI:15444"/>
        <dbReference type="ChEBI" id="CHEBI:43474"/>
        <dbReference type="ChEBI" id="CHEBI:63576"/>
        <dbReference type="EC" id="2.4.99.16"/>
    </reaction>
</comment>
<comment type="subunit">
    <text evidence="1 6">Homodimer.</text>
</comment>
<dbReference type="STRING" id="1860102.ACCAA_760031"/>
<dbReference type="InterPro" id="IPR013783">
    <property type="entry name" value="Ig-like_fold"/>
</dbReference>
<feature type="binding site" evidence="6">
    <location>
        <position position="348"/>
    </location>
    <ligand>
        <name>alpha-maltose 1-phosphate</name>
        <dbReference type="ChEBI" id="CHEBI:63576"/>
    </ligand>
</feature>
<dbReference type="SUPFAM" id="SSF51445">
    <property type="entry name" value="(Trans)glycosidases"/>
    <property type="match status" value="1"/>
</dbReference>
<evidence type="ECO:0000256" key="3">
    <source>
        <dbReference type="ARBA" id="ARBA00022679"/>
    </source>
</evidence>
<evidence type="ECO:0000256" key="5">
    <source>
        <dbReference type="ARBA" id="ARBA00048735"/>
    </source>
</evidence>
<dbReference type="PANTHER" id="PTHR47786:SF2">
    <property type="entry name" value="GLYCOSYL HYDROLASE FAMILY 13 CATALYTIC DOMAIN-CONTAINING PROTEIN"/>
    <property type="match status" value="1"/>
</dbReference>
<keyword evidence="3 6" id="KW-0808">Transferase</keyword>
<dbReference type="CDD" id="cd11344">
    <property type="entry name" value="AmyAc_GlgE_like"/>
    <property type="match status" value="1"/>
</dbReference>
<proteinExistence type="inferred from homology"/>
<dbReference type="GO" id="GO:0004553">
    <property type="term" value="F:hydrolase activity, hydrolyzing O-glycosyl compounds"/>
    <property type="evidence" value="ECO:0007669"/>
    <property type="project" value="InterPro"/>
</dbReference>
<feature type="domain" description="Glycosyl hydrolase family 13 catalytic" evidence="7">
    <location>
        <begin position="212"/>
        <end position="549"/>
    </location>
</feature>
<evidence type="ECO:0000313" key="8">
    <source>
        <dbReference type="EMBL" id="SBT09740.1"/>
    </source>
</evidence>
<dbReference type="InterPro" id="IPR026585">
    <property type="entry name" value="GlgE"/>
</dbReference>
<evidence type="ECO:0000313" key="9">
    <source>
        <dbReference type="Proteomes" id="UP000199169"/>
    </source>
</evidence>
<dbReference type="RefSeq" id="WP_245754698.1">
    <property type="nucleotide sequence ID" value="NZ_FLQX01000156.1"/>
</dbReference>
<feature type="active site" description="Nucleophile" evidence="6">
    <location>
        <position position="384"/>
    </location>
</feature>
<dbReference type="InterPro" id="IPR013780">
    <property type="entry name" value="Glyco_hydro_b"/>
</dbReference>
<dbReference type="InterPro" id="IPR049171">
    <property type="entry name" value="GLGE_C"/>
</dbReference>